<dbReference type="InterPro" id="IPR012337">
    <property type="entry name" value="RNaseH-like_sf"/>
</dbReference>
<evidence type="ECO:0000313" key="2">
    <source>
        <dbReference type="Proteomes" id="UP001595850"/>
    </source>
</evidence>
<comment type="caution">
    <text evidence="1">The sequence shown here is derived from an EMBL/GenBank/DDBJ whole genome shotgun (WGS) entry which is preliminary data.</text>
</comment>
<dbReference type="InterPro" id="IPR036397">
    <property type="entry name" value="RNaseH_sf"/>
</dbReference>
<sequence>MSGAGWHRGPMLAWRVTGTDPEPREARMVAAGLVWIEPGKPAPLIRRHLIDPEEEIPAPVTAACGITTEQVRAHGRPPEPVLEEIATAVADALAAGWPLVGAGVVFELTLLDRELRRHQLRTVEERLGRPIGPVIDADVLDHYVGADQFAHRSTCSASQVLPGLCSRWGVRLERGQDTAGQALAAARVAWMIAHRHPEIAAMPLAALHELQTREHAAYQTGRREYLDWLGQPHDGCETGWPLLIYRPAPIF</sequence>
<dbReference type="RefSeq" id="WP_377294235.1">
    <property type="nucleotide sequence ID" value="NZ_JBHSBM010000060.1"/>
</dbReference>
<protein>
    <recommendedName>
        <fullName evidence="3">Exonuclease</fullName>
    </recommendedName>
</protein>
<dbReference type="EMBL" id="JBHSBM010000060">
    <property type="protein sequence ID" value="MFC4062797.1"/>
    <property type="molecule type" value="Genomic_DNA"/>
</dbReference>
<keyword evidence="2" id="KW-1185">Reference proteome</keyword>
<gene>
    <name evidence="1" type="ORF">ACFOWE_31285</name>
</gene>
<name>A0ABV8IFC1_9ACTN</name>
<evidence type="ECO:0000313" key="1">
    <source>
        <dbReference type="EMBL" id="MFC4062797.1"/>
    </source>
</evidence>
<organism evidence="1 2">
    <name type="scientific">Planomonospora corallina</name>
    <dbReference type="NCBI Taxonomy" id="1806052"/>
    <lineage>
        <taxon>Bacteria</taxon>
        <taxon>Bacillati</taxon>
        <taxon>Actinomycetota</taxon>
        <taxon>Actinomycetes</taxon>
        <taxon>Streptosporangiales</taxon>
        <taxon>Streptosporangiaceae</taxon>
        <taxon>Planomonospora</taxon>
    </lineage>
</organism>
<evidence type="ECO:0008006" key="3">
    <source>
        <dbReference type="Google" id="ProtNLM"/>
    </source>
</evidence>
<reference evidence="2" key="1">
    <citation type="journal article" date="2019" name="Int. J. Syst. Evol. Microbiol.">
        <title>The Global Catalogue of Microorganisms (GCM) 10K type strain sequencing project: providing services to taxonomists for standard genome sequencing and annotation.</title>
        <authorList>
            <consortium name="The Broad Institute Genomics Platform"/>
            <consortium name="The Broad Institute Genome Sequencing Center for Infectious Disease"/>
            <person name="Wu L."/>
            <person name="Ma J."/>
        </authorList>
    </citation>
    <scope>NUCLEOTIDE SEQUENCE [LARGE SCALE GENOMIC DNA]</scope>
    <source>
        <strain evidence="2">TBRC 4489</strain>
    </source>
</reference>
<dbReference type="Proteomes" id="UP001595850">
    <property type="component" value="Unassembled WGS sequence"/>
</dbReference>
<accession>A0ABV8IFC1</accession>
<dbReference type="SUPFAM" id="SSF53098">
    <property type="entry name" value="Ribonuclease H-like"/>
    <property type="match status" value="1"/>
</dbReference>
<proteinExistence type="predicted"/>
<dbReference type="Gene3D" id="3.30.420.10">
    <property type="entry name" value="Ribonuclease H-like superfamily/Ribonuclease H"/>
    <property type="match status" value="1"/>
</dbReference>